<keyword evidence="1" id="KW-0812">Transmembrane</keyword>
<feature type="transmembrane region" description="Helical" evidence="1">
    <location>
        <begin position="34"/>
        <end position="53"/>
    </location>
</feature>
<evidence type="ECO:0000256" key="1">
    <source>
        <dbReference type="SAM" id="Phobius"/>
    </source>
</evidence>
<feature type="transmembrane region" description="Helical" evidence="1">
    <location>
        <begin position="109"/>
        <end position="128"/>
    </location>
</feature>
<protein>
    <recommendedName>
        <fullName evidence="2">Acyltransferase 3 domain-containing protein</fullName>
    </recommendedName>
</protein>
<reference evidence="3 4" key="1">
    <citation type="submission" date="2014-11" db="EMBL/GenBank/DDBJ databases">
        <title>Draft genome sequence of Kirrobacter mercurialis.</title>
        <authorList>
            <person name="Coil D.A."/>
            <person name="Eisen J.A."/>
        </authorList>
    </citation>
    <scope>NUCLEOTIDE SEQUENCE [LARGE SCALE GENOMIC DNA]</scope>
    <source>
        <strain evidence="3 4">Coronado</strain>
    </source>
</reference>
<dbReference type="GO" id="GO:0016747">
    <property type="term" value="F:acyltransferase activity, transferring groups other than amino-acyl groups"/>
    <property type="evidence" value="ECO:0007669"/>
    <property type="project" value="InterPro"/>
</dbReference>
<feature type="transmembrane region" description="Helical" evidence="1">
    <location>
        <begin position="162"/>
        <end position="191"/>
    </location>
</feature>
<feature type="transmembrane region" description="Helical" evidence="1">
    <location>
        <begin position="74"/>
        <end position="97"/>
    </location>
</feature>
<proteinExistence type="predicted"/>
<evidence type="ECO:0000259" key="2">
    <source>
        <dbReference type="Pfam" id="PF01757"/>
    </source>
</evidence>
<dbReference type="STRING" id="1572751.PK98_06690"/>
<keyword evidence="4" id="KW-1185">Reference proteome</keyword>
<sequence>MPLTLATLFLPTSPGAFRLFLALLVFGHHLSSFGFGKFAVYVFFALSGFWLNTMWRDRYSHARTPYRTYLVSRVWRLAPVMIVTSIITIPLLVLIGIEREVVFSSDPLHLAVSTVFLLSYSYLTYVPVAPAWSLDIEMQFYLLAPLLAVALLRPALRLPLIAGAAILALVATWSLSVPTLAHYAIFFLAGMTVSATRWQPGSTLAYGSAAAVVGTLVLVTVTPLAGILWGGANPSPLYAWNPLFNVVMAFVCLPYAMWTVYQKSDRADRMLADLSYVIYLLHWVAVQWFYSMAGQPVLERLMVAGTGVVAVCLGSLALWHLVDRPANRLRHAWVSSRMPAAGDEGSSGVLAASA</sequence>
<organism evidence="3 4">
    <name type="scientific">Croceibacterium mercuriale</name>
    <dbReference type="NCBI Taxonomy" id="1572751"/>
    <lineage>
        <taxon>Bacteria</taxon>
        <taxon>Pseudomonadati</taxon>
        <taxon>Pseudomonadota</taxon>
        <taxon>Alphaproteobacteria</taxon>
        <taxon>Sphingomonadales</taxon>
        <taxon>Erythrobacteraceae</taxon>
        <taxon>Croceibacterium</taxon>
    </lineage>
</organism>
<dbReference type="Proteomes" id="UP000030988">
    <property type="component" value="Unassembled WGS sequence"/>
</dbReference>
<feature type="transmembrane region" description="Helical" evidence="1">
    <location>
        <begin position="238"/>
        <end position="258"/>
    </location>
</feature>
<accession>A0A0B2C1Y5</accession>
<evidence type="ECO:0000313" key="4">
    <source>
        <dbReference type="Proteomes" id="UP000030988"/>
    </source>
</evidence>
<keyword evidence="1" id="KW-1133">Transmembrane helix</keyword>
<dbReference type="InterPro" id="IPR050879">
    <property type="entry name" value="Acyltransferase_3"/>
</dbReference>
<feature type="transmembrane region" description="Helical" evidence="1">
    <location>
        <begin position="203"/>
        <end position="232"/>
    </location>
</feature>
<feature type="domain" description="Acyltransferase 3" evidence="2">
    <location>
        <begin position="17"/>
        <end position="319"/>
    </location>
</feature>
<dbReference type="EMBL" id="JTDN01000001">
    <property type="protein sequence ID" value="KHL26180.1"/>
    <property type="molecule type" value="Genomic_DNA"/>
</dbReference>
<evidence type="ECO:0000313" key="3">
    <source>
        <dbReference type="EMBL" id="KHL26180.1"/>
    </source>
</evidence>
<keyword evidence="1" id="KW-0472">Membrane</keyword>
<dbReference type="PANTHER" id="PTHR23028">
    <property type="entry name" value="ACETYLTRANSFERASE"/>
    <property type="match status" value="1"/>
</dbReference>
<comment type="caution">
    <text evidence="3">The sequence shown here is derived from an EMBL/GenBank/DDBJ whole genome shotgun (WGS) entry which is preliminary data.</text>
</comment>
<dbReference type="GO" id="GO:0009103">
    <property type="term" value="P:lipopolysaccharide biosynthetic process"/>
    <property type="evidence" value="ECO:0007669"/>
    <property type="project" value="TreeGrafter"/>
</dbReference>
<dbReference type="AlphaFoldDB" id="A0A0B2C1Y5"/>
<dbReference type="InterPro" id="IPR002656">
    <property type="entry name" value="Acyl_transf_3_dom"/>
</dbReference>
<dbReference type="GO" id="GO:0016020">
    <property type="term" value="C:membrane"/>
    <property type="evidence" value="ECO:0007669"/>
    <property type="project" value="TreeGrafter"/>
</dbReference>
<feature type="transmembrane region" description="Helical" evidence="1">
    <location>
        <begin position="270"/>
        <end position="290"/>
    </location>
</feature>
<gene>
    <name evidence="3" type="ORF">PK98_06690</name>
</gene>
<name>A0A0B2C1Y5_9SPHN</name>
<dbReference type="PANTHER" id="PTHR23028:SF53">
    <property type="entry name" value="ACYL_TRANSF_3 DOMAIN-CONTAINING PROTEIN"/>
    <property type="match status" value="1"/>
</dbReference>
<feature type="transmembrane region" description="Helical" evidence="1">
    <location>
        <begin position="302"/>
        <end position="322"/>
    </location>
</feature>
<dbReference type="Pfam" id="PF01757">
    <property type="entry name" value="Acyl_transf_3"/>
    <property type="match status" value="1"/>
</dbReference>